<reference evidence="1" key="1">
    <citation type="submission" date="2022-03" db="EMBL/GenBank/DDBJ databases">
        <authorList>
            <person name="Lindestad O."/>
        </authorList>
    </citation>
    <scope>NUCLEOTIDE SEQUENCE</scope>
</reference>
<evidence type="ECO:0000313" key="2">
    <source>
        <dbReference type="Proteomes" id="UP000838756"/>
    </source>
</evidence>
<name>A0A8S4QZ93_9NEOP</name>
<protein>
    <submittedName>
        <fullName evidence="1">Jg18852 protein</fullName>
    </submittedName>
</protein>
<dbReference type="EMBL" id="CAKXAJ010023482">
    <property type="protein sequence ID" value="CAH2227840.1"/>
    <property type="molecule type" value="Genomic_DNA"/>
</dbReference>
<dbReference type="AlphaFoldDB" id="A0A8S4QZ93"/>
<gene>
    <name evidence="1" type="primary">jg18852</name>
    <name evidence="1" type="ORF">PAEG_LOCUS8084</name>
</gene>
<accession>A0A8S4QZ93</accession>
<organism evidence="1 2">
    <name type="scientific">Pararge aegeria aegeria</name>
    <dbReference type="NCBI Taxonomy" id="348720"/>
    <lineage>
        <taxon>Eukaryota</taxon>
        <taxon>Metazoa</taxon>
        <taxon>Ecdysozoa</taxon>
        <taxon>Arthropoda</taxon>
        <taxon>Hexapoda</taxon>
        <taxon>Insecta</taxon>
        <taxon>Pterygota</taxon>
        <taxon>Neoptera</taxon>
        <taxon>Endopterygota</taxon>
        <taxon>Lepidoptera</taxon>
        <taxon>Glossata</taxon>
        <taxon>Ditrysia</taxon>
        <taxon>Papilionoidea</taxon>
        <taxon>Nymphalidae</taxon>
        <taxon>Satyrinae</taxon>
        <taxon>Satyrini</taxon>
        <taxon>Parargina</taxon>
        <taxon>Pararge</taxon>
    </lineage>
</organism>
<dbReference type="Proteomes" id="UP000838756">
    <property type="component" value="Unassembled WGS sequence"/>
</dbReference>
<sequence>MSQSIGVKEKDLNRLVCEIFFRRLTKISQSFLSGANKVRAYNGWVMPVLMYTFVVLRWTQTELDALDRKVRTTMTLHRMHHPMHLEVIECDKGLTPLSLASTEWQKPFVLSTSDRATVWKA</sequence>
<keyword evidence="2" id="KW-1185">Reference proteome</keyword>
<evidence type="ECO:0000313" key="1">
    <source>
        <dbReference type="EMBL" id="CAH2227840.1"/>
    </source>
</evidence>
<dbReference type="PANTHER" id="PTHR35450">
    <property type="entry name" value="REVERSE TRANSCRIPTASE DOMAIN-CONTAINING PROTEIN"/>
    <property type="match status" value="1"/>
</dbReference>
<comment type="caution">
    <text evidence="1">The sequence shown here is derived from an EMBL/GenBank/DDBJ whole genome shotgun (WGS) entry which is preliminary data.</text>
</comment>
<proteinExistence type="predicted"/>
<dbReference type="OrthoDB" id="2194416at2759"/>
<dbReference type="PANTHER" id="PTHR35450:SF2">
    <property type="entry name" value="REVERSE TRANSCRIPTASE DOMAIN-CONTAINING PROTEIN"/>
    <property type="match status" value="1"/>
</dbReference>